<dbReference type="GO" id="GO:0046872">
    <property type="term" value="F:metal ion binding"/>
    <property type="evidence" value="ECO:0007669"/>
    <property type="project" value="UniProtKB-KW"/>
</dbReference>
<evidence type="ECO:0000256" key="9">
    <source>
        <dbReference type="ARBA" id="ARBA00023004"/>
    </source>
</evidence>
<feature type="transmembrane region" description="Helical" evidence="13">
    <location>
        <begin position="121"/>
        <end position="142"/>
    </location>
</feature>
<dbReference type="RefSeq" id="XP_003078215.2">
    <property type="nucleotide sequence ID" value="XM_003078167.2"/>
</dbReference>
<keyword evidence="9" id="KW-0408">Iron</keyword>
<evidence type="ECO:0000256" key="1">
    <source>
        <dbReference type="ARBA" id="ARBA00004141"/>
    </source>
</evidence>
<keyword evidence="10" id="KW-0443">Lipid metabolism</keyword>
<protein>
    <submittedName>
        <fullName evidence="15">Fatty acid desaturase</fullName>
    </submittedName>
</protein>
<feature type="domain" description="Fatty acid desaturase" evidence="14">
    <location>
        <begin position="158"/>
        <end position="464"/>
    </location>
</feature>
<evidence type="ECO:0000256" key="8">
    <source>
        <dbReference type="ARBA" id="ARBA00023002"/>
    </source>
</evidence>
<feature type="transmembrane region" description="Helical" evidence="13">
    <location>
        <begin position="148"/>
        <end position="167"/>
    </location>
</feature>
<comment type="subcellular location">
    <subcellularLocation>
        <location evidence="1">Membrane</location>
        <topology evidence="1">Multi-pass membrane protein</topology>
    </subcellularLocation>
</comment>
<evidence type="ECO:0000256" key="4">
    <source>
        <dbReference type="ARBA" id="ARBA00022617"/>
    </source>
</evidence>
<dbReference type="EMBL" id="KZ155826">
    <property type="protein sequence ID" value="OUS43900.1"/>
    <property type="molecule type" value="Genomic_DNA"/>
</dbReference>
<keyword evidence="8" id="KW-0560">Oxidoreductase</keyword>
<evidence type="ECO:0000256" key="6">
    <source>
        <dbReference type="ARBA" id="ARBA00022723"/>
    </source>
</evidence>
<dbReference type="KEGG" id="ota:OT_ostta03g03040"/>
<dbReference type="PANTHER" id="PTHR19353">
    <property type="entry name" value="FATTY ACID DESATURASE 2"/>
    <property type="match status" value="1"/>
</dbReference>
<evidence type="ECO:0000256" key="5">
    <source>
        <dbReference type="ARBA" id="ARBA00022692"/>
    </source>
</evidence>
<keyword evidence="4" id="KW-0349">Heme</keyword>
<keyword evidence="6" id="KW-0479">Metal-binding</keyword>
<dbReference type="GO" id="GO:0016020">
    <property type="term" value="C:membrane"/>
    <property type="evidence" value="ECO:0007669"/>
    <property type="project" value="UniProtKB-SubCell"/>
</dbReference>
<dbReference type="InterPro" id="IPR012171">
    <property type="entry name" value="Fatty_acid_desaturase"/>
</dbReference>
<keyword evidence="7 13" id="KW-1133">Transmembrane helix</keyword>
<sequence length="491" mass="54680">MRAATSTFSTPTASRAQPARGARSVNRAARPVRATATAIARRGALGSVSSTRGSRACGNGAIAIDGVASGSGSFEKMTYNETGKWREGLDLAGWAAEMRAIEKEYKSPQHFEEDVKHLEKILSWANLCYFGGLGLLAAMPAMGLNMPGWLNGMNPIAAFFMSVAICARWTMVGHHTCHGGYNAAQSTNGEVTGRFHRRKFARGLWRRCTDWMDWMLPEAWDVEHNHLHHYQLGEDADPDLVERNMRPTREGKSPMVLRYAQVAGLALVWKWFYYAPNTLKELFARKEREATKAGAEAPNPFKTGSLPSTVLTVASGAVTKGQFGALWETVKCFAPYATWSFGILPAIGYAIGGQSVALAWFMTSVLADVMTNVHSFIIIATNHVGDDIYRFETETKPRSDDFYLRAVIGSANFRTGGDVNDFMHGWLNYQIEHHMFPDMSMRAYQNMQPRVKAVCEKYGVPYVQESVWKRFVQLADVMVGKRSMLVWERGD</sequence>
<gene>
    <name evidence="15" type="ORF">BE221DRAFT_207194</name>
</gene>
<dbReference type="InterPro" id="IPR005804">
    <property type="entry name" value="FA_desaturase_dom"/>
</dbReference>
<reference evidence="15" key="1">
    <citation type="submission" date="2017-04" db="EMBL/GenBank/DDBJ databases">
        <title>Population genomics of picophytoplankton unveils novel chromosome hypervariability.</title>
        <authorList>
            <consortium name="DOE Joint Genome Institute"/>
            <person name="Blanc-Mathieu R."/>
            <person name="Krasovec M."/>
            <person name="Hebrard M."/>
            <person name="Yau S."/>
            <person name="Desgranges E."/>
            <person name="Martin J."/>
            <person name="Schackwitz W."/>
            <person name="Kuo A."/>
            <person name="Salin G."/>
            <person name="Donnadieu C."/>
            <person name="Desdevises Y."/>
            <person name="Sanchez-Ferandin S."/>
            <person name="Moreau H."/>
            <person name="Rivals E."/>
            <person name="Grigoriev I.V."/>
            <person name="Grimsley N."/>
            <person name="Eyre-Walker A."/>
            <person name="Piganeau G."/>
        </authorList>
    </citation>
    <scope>NUCLEOTIDE SEQUENCE [LARGE SCALE GENOMIC DNA]</scope>
    <source>
        <strain evidence="15">RCC 1115</strain>
    </source>
</reference>
<feature type="compositionally biased region" description="Low complexity" evidence="12">
    <location>
        <begin position="1"/>
        <end position="16"/>
    </location>
</feature>
<evidence type="ECO:0000313" key="15">
    <source>
        <dbReference type="EMBL" id="OUS43900.1"/>
    </source>
</evidence>
<name>A0A1Y5I305_OSTTA</name>
<dbReference type="OrthoDB" id="260091at2759"/>
<proteinExistence type="inferred from homology"/>
<evidence type="ECO:0000256" key="2">
    <source>
        <dbReference type="ARBA" id="ARBA00005189"/>
    </source>
</evidence>
<dbReference type="GO" id="GO:0006629">
    <property type="term" value="P:lipid metabolic process"/>
    <property type="evidence" value="ECO:0007669"/>
    <property type="project" value="UniProtKB-KW"/>
</dbReference>
<dbReference type="GO" id="GO:0016717">
    <property type="term" value="F:oxidoreductase activity, acting on paired donors, with oxidation of a pair of donors resulting in the reduction of molecular oxygen to two molecules of water"/>
    <property type="evidence" value="ECO:0007669"/>
    <property type="project" value="TreeGrafter"/>
</dbReference>
<evidence type="ECO:0000256" key="3">
    <source>
        <dbReference type="ARBA" id="ARBA00009295"/>
    </source>
</evidence>
<evidence type="ECO:0000256" key="10">
    <source>
        <dbReference type="ARBA" id="ARBA00023098"/>
    </source>
</evidence>
<dbReference type="Pfam" id="PF00487">
    <property type="entry name" value="FA_desaturase"/>
    <property type="match status" value="1"/>
</dbReference>
<organism evidence="15">
    <name type="scientific">Ostreococcus tauri</name>
    <name type="common">Marine green alga</name>
    <dbReference type="NCBI Taxonomy" id="70448"/>
    <lineage>
        <taxon>Eukaryota</taxon>
        <taxon>Viridiplantae</taxon>
        <taxon>Chlorophyta</taxon>
        <taxon>Mamiellophyceae</taxon>
        <taxon>Mamiellales</taxon>
        <taxon>Bathycoccaceae</taxon>
        <taxon>Ostreococcus</taxon>
    </lineage>
</organism>
<feature type="region of interest" description="Disordered" evidence="12">
    <location>
        <begin position="1"/>
        <end position="30"/>
    </location>
</feature>
<comment type="pathway">
    <text evidence="2">Lipid metabolism.</text>
</comment>
<keyword evidence="11 13" id="KW-0472">Membrane</keyword>
<dbReference type="eggNOG" id="ENOG502QS6J">
    <property type="taxonomic scope" value="Eukaryota"/>
</dbReference>
<evidence type="ECO:0000256" key="7">
    <source>
        <dbReference type="ARBA" id="ARBA00022989"/>
    </source>
</evidence>
<dbReference type="CDD" id="cd01060">
    <property type="entry name" value="Membrane-FADS-like"/>
    <property type="match status" value="1"/>
</dbReference>
<keyword evidence="5 13" id="KW-0812">Transmembrane</keyword>
<dbReference type="OMA" id="RWTMIAH"/>
<evidence type="ECO:0000256" key="12">
    <source>
        <dbReference type="SAM" id="MobiDB-lite"/>
    </source>
</evidence>
<dbReference type="AlphaFoldDB" id="A0A1Y5I305"/>
<dbReference type="Proteomes" id="UP000195557">
    <property type="component" value="Unassembled WGS sequence"/>
</dbReference>
<comment type="similarity">
    <text evidence="3">Belongs to the fatty acid desaturase type 1 family.</text>
</comment>
<evidence type="ECO:0000259" key="14">
    <source>
        <dbReference type="Pfam" id="PF00487"/>
    </source>
</evidence>
<dbReference type="PANTHER" id="PTHR19353:SF30">
    <property type="entry name" value="DELTA 8-(E)-SPHINGOLIPID DESATURASE"/>
    <property type="match status" value="1"/>
</dbReference>
<evidence type="ECO:0000256" key="13">
    <source>
        <dbReference type="SAM" id="Phobius"/>
    </source>
</evidence>
<evidence type="ECO:0000256" key="11">
    <source>
        <dbReference type="ARBA" id="ARBA00023136"/>
    </source>
</evidence>
<accession>A0A1Y5I305</accession>